<dbReference type="SUPFAM" id="SSF57903">
    <property type="entry name" value="FYVE/PHD zinc finger"/>
    <property type="match status" value="1"/>
</dbReference>
<dbReference type="Gene3D" id="3.30.40.10">
    <property type="entry name" value="Zinc/RING finger domain, C3HC4 (zinc finger)"/>
    <property type="match status" value="1"/>
</dbReference>
<evidence type="ECO:0000256" key="1">
    <source>
        <dbReference type="ARBA" id="ARBA00022723"/>
    </source>
</evidence>
<keyword evidence="2" id="KW-0863">Zinc-finger</keyword>
<proteinExistence type="predicted"/>
<dbReference type="Proteomes" id="UP000711488">
    <property type="component" value="Unassembled WGS sequence"/>
</dbReference>
<dbReference type="OrthoDB" id="10065625at2759"/>
<protein>
    <recommendedName>
        <fullName evidence="5">Phorbol-ester/DAG-type domain-containing protein</fullName>
    </recommendedName>
</protein>
<comment type="caution">
    <text evidence="4">The sequence shown here is derived from an EMBL/GenBank/DDBJ whole genome shotgun (WGS) entry which is preliminary data.</text>
</comment>
<evidence type="ECO:0008006" key="5">
    <source>
        <dbReference type="Google" id="ProtNLM"/>
    </source>
</evidence>
<dbReference type="InterPro" id="IPR013083">
    <property type="entry name" value="Znf_RING/FYVE/PHD"/>
</dbReference>
<reference evidence="4" key="3">
    <citation type="submission" date="2019-06" db="EMBL/GenBank/DDBJ databases">
        <authorList>
            <person name="Poynton C."/>
            <person name="Hasenbein S."/>
            <person name="Benoit J.B."/>
            <person name="Sepulveda M.S."/>
            <person name="Poelchau M.F."/>
            <person name="Murali S.C."/>
            <person name="Chen S."/>
            <person name="Glastad K.M."/>
            <person name="Werren J.H."/>
            <person name="Vineis J.H."/>
            <person name="Bowen J.L."/>
            <person name="Friedrich M."/>
            <person name="Jones J."/>
            <person name="Robertson H.M."/>
            <person name="Feyereisen R."/>
            <person name="Mechler-Hickson A."/>
            <person name="Mathers N."/>
            <person name="Lee C.E."/>
            <person name="Colbourne J.K."/>
            <person name="Biales A."/>
            <person name="Johnston J.S."/>
            <person name="Wellborn G.A."/>
            <person name="Rosendale A.J."/>
            <person name="Cridge A.G."/>
            <person name="Munoz-Torres M.C."/>
            <person name="Bain P.A."/>
            <person name="Manny A.R."/>
            <person name="Major K.M."/>
            <person name="Lambert F.N."/>
            <person name="Vulpe C.D."/>
            <person name="Tuck P."/>
            <person name="Blalock B.J."/>
            <person name="Lin Y.-Y."/>
            <person name="Smith M.E."/>
            <person name="Ochoa-Acuna H."/>
            <person name="Chen M.-J.M."/>
            <person name="Childers C.P."/>
            <person name="Qu J."/>
            <person name="Dugan S."/>
            <person name="Lee S.L."/>
            <person name="Chao H."/>
            <person name="Dinh H."/>
            <person name="Han Y."/>
            <person name="Doddapaneni H."/>
            <person name="Worley K.C."/>
            <person name="Muzny D.M."/>
            <person name="Gibbs R.A."/>
            <person name="Richards S."/>
        </authorList>
    </citation>
    <scope>NUCLEOTIDE SEQUENCE</scope>
    <source>
        <strain evidence="4">HAZT.00-mixed</strain>
        <tissue evidence="4">Whole organism</tissue>
    </source>
</reference>
<accession>A0A6A0H6S1</accession>
<dbReference type="PROSITE" id="PS01359">
    <property type="entry name" value="ZF_PHD_1"/>
    <property type="match status" value="1"/>
</dbReference>
<reference evidence="4" key="2">
    <citation type="journal article" date="2018" name="Environ. Sci. Technol.">
        <title>The Toxicogenome of Hyalella azteca: A Model for Sediment Ecotoxicology and Evolutionary Toxicology.</title>
        <authorList>
            <person name="Poynton H.C."/>
            <person name="Hasenbein S."/>
            <person name="Benoit J.B."/>
            <person name="Sepulveda M.S."/>
            <person name="Poelchau M.F."/>
            <person name="Hughes D.S.T."/>
            <person name="Murali S.C."/>
            <person name="Chen S."/>
            <person name="Glastad K.M."/>
            <person name="Goodisman M.A.D."/>
            <person name="Werren J.H."/>
            <person name="Vineis J.H."/>
            <person name="Bowen J.L."/>
            <person name="Friedrich M."/>
            <person name="Jones J."/>
            <person name="Robertson H.M."/>
            <person name="Feyereisen R."/>
            <person name="Mechler-Hickson A."/>
            <person name="Mathers N."/>
            <person name="Lee C.E."/>
            <person name="Colbourne J.K."/>
            <person name="Biales A."/>
            <person name="Johnston J.S."/>
            <person name="Wellborn G.A."/>
            <person name="Rosendale A.J."/>
            <person name="Cridge A.G."/>
            <person name="Munoz-Torres M.C."/>
            <person name="Bain P.A."/>
            <person name="Manny A.R."/>
            <person name="Major K.M."/>
            <person name="Lambert F.N."/>
            <person name="Vulpe C.D."/>
            <person name="Tuck P."/>
            <person name="Blalock B.J."/>
            <person name="Lin Y.Y."/>
            <person name="Smith M.E."/>
            <person name="Ochoa-Acuna H."/>
            <person name="Chen M.M."/>
            <person name="Childers C.P."/>
            <person name="Qu J."/>
            <person name="Dugan S."/>
            <person name="Lee S.L."/>
            <person name="Chao H."/>
            <person name="Dinh H."/>
            <person name="Han Y."/>
            <person name="Doddapaneni H."/>
            <person name="Worley K.C."/>
            <person name="Muzny D.M."/>
            <person name="Gibbs R.A."/>
            <person name="Richards S."/>
        </authorList>
    </citation>
    <scope>NUCLEOTIDE SEQUENCE</scope>
    <source>
        <strain evidence="4">HAZT.00-mixed</strain>
        <tissue evidence="4">Whole organism</tissue>
    </source>
</reference>
<evidence type="ECO:0000256" key="3">
    <source>
        <dbReference type="ARBA" id="ARBA00022833"/>
    </source>
</evidence>
<dbReference type="InterPro" id="IPR011011">
    <property type="entry name" value="Znf_FYVE_PHD"/>
</dbReference>
<organism evidence="4">
    <name type="scientific">Hyalella azteca</name>
    <name type="common">Amphipod</name>
    <dbReference type="NCBI Taxonomy" id="294128"/>
    <lineage>
        <taxon>Eukaryota</taxon>
        <taxon>Metazoa</taxon>
        <taxon>Ecdysozoa</taxon>
        <taxon>Arthropoda</taxon>
        <taxon>Crustacea</taxon>
        <taxon>Multicrustacea</taxon>
        <taxon>Malacostraca</taxon>
        <taxon>Eumalacostraca</taxon>
        <taxon>Peracarida</taxon>
        <taxon>Amphipoda</taxon>
        <taxon>Senticaudata</taxon>
        <taxon>Talitrida</taxon>
        <taxon>Talitroidea</taxon>
        <taxon>Hyalellidae</taxon>
        <taxon>Hyalella</taxon>
    </lineage>
</organism>
<dbReference type="EMBL" id="JQDR03005497">
    <property type="protein sequence ID" value="KAA0201402.1"/>
    <property type="molecule type" value="Genomic_DNA"/>
</dbReference>
<dbReference type="GO" id="GO:0008270">
    <property type="term" value="F:zinc ion binding"/>
    <property type="evidence" value="ECO:0007669"/>
    <property type="project" value="UniProtKB-KW"/>
</dbReference>
<keyword evidence="1" id="KW-0479">Metal-binding</keyword>
<dbReference type="AlphaFoldDB" id="A0A6A0H6S1"/>
<name>A0A6A0H6S1_HYAAZ</name>
<reference evidence="4" key="1">
    <citation type="submission" date="2014-08" db="EMBL/GenBank/DDBJ databases">
        <authorList>
            <person name="Murali S."/>
            <person name="Richards S."/>
            <person name="Bandaranaike D."/>
            <person name="Bellair M."/>
            <person name="Blankenburg K."/>
            <person name="Chao H."/>
            <person name="Dinh H."/>
            <person name="Doddapaneni H."/>
            <person name="Dugan-Rocha S."/>
            <person name="Elkadiri S."/>
            <person name="Gnanaolivu R."/>
            <person name="Hughes D."/>
            <person name="Lee S."/>
            <person name="Li M."/>
            <person name="Ming W."/>
            <person name="Munidasa M."/>
            <person name="Muniz J."/>
            <person name="Nguyen L."/>
            <person name="Osuji N."/>
            <person name="Pu L.-L."/>
            <person name="Puazo M."/>
            <person name="Skinner E."/>
            <person name="Qu C."/>
            <person name="Quiroz J."/>
            <person name="Raj R."/>
            <person name="Weissenberger G."/>
            <person name="Xin Y."/>
            <person name="Zou X."/>
            <person name="Han Y."/>
            <person name="Worley K."/>
            <person name="Muzny D."/>
            <person name="Gibbs R."/>
        </authorList>
    </citation>
    <scope>NUCLEOTIDE SEQUENCE</scope>
    <source>
        <strain evidence="4">HAZT.00-mixed</strain>
        <tissue evidence="4">Whole organism</tissue>
    </source>
</reference>
<dbReference type="CDD" id="cd15489">
    <property type="entry name" value="PHD_SF"/>
    <property type="match status" value="1"/>
</dbReference>
<dbReference type="InterPro" id="IPR019786">
    <property type="entry name" value="Zinc_finger_PHD-type_CS"/>
</dbReference>
<evidence type="ECO:0000256" key="2">
    <source>
        <dbReference type="ARBA" id="ARBA00022771"/>
    </source>
</evidence>
<sequence>MAGIHPSPGPDPCGVCGRPVTWRETSFRCYRCGLLVHKLCSGLSRVSQYYHTWTCPRCNAPPPPFSPPTAPLPPPTPRLPDGPFFANGPPPAPAHFLQFNCNGLRHCAVELAHFLVTHSILVAAIQESKLTEVSNPPDLP</sequence>
<evidence type="ECO:0000313" key="4">
    <source>
        <dbReference type="EMBL" id="KAA0201402.1"/>
    </source>
</evidence>
<gene>
    <name evidence="4" type="ORF">HAZT_HAZT012201</name>
</gene>
<keyword evidence="3" id="KW-0862">Zinc</keyword>